<dbReference type="SUPFAM" id="SSF57850">
    <property type="entry name" value="RING/U-box"/>
    <property type="match status" value="1"/>
</dbReference>
<gene>
    <name evidence="8" type="ORF">UXM345_LOCUS4961</name>
</gene>
<evidence type="ECO:0000259" key="6">
    <source>
        <dbReference type="Pfam" id="PF25454"/>
    </source>
</evidence>
<evidence type="ECO:0000256" key="4">
    <source>
        <dbReference type="SAM" id="MobiDB-lite"/>
    </source>
</evidence>
<accession>A0A819BMI5</accession>
<proteinExistence type="inferred from homology"/>
<keyword evidence="3" id="KW-0539">Nucleus</keyword>
<protein>
    <submittedName>
        <fullName evidence="8">Uncharacterized protein</fullName>
    </submittedName>
</protein>
<comment type="similarity">
    <text evidence="2">Belongs to the IRF2BP family.</text>
</comment>
<dbReference type="PANTHER" id="PTHR10816:SF19">
    <property type="entry name" value="PROTEIN INTERACTING WITH TTK69 AND SIN3A, ISOFORM D"/>
    <property type="match status" value="1"/>
</dbReference>
<organism evidence="8 9">
    <name type="scientific">Rotaria magnacalcarata</name>
    <dbReference type="NCBI Taxonomy" id="392030"/>
    <lineage>
        <taxon>Eukaryota</taxon>
        <taxon>Metazoa</taxon>
        <taxon>Spiralia</taxon>
        <taxon>Gnathifera</taxon>
        <taxon>Rotifera</taxon>
        <taxon>Eurotatoria</taxon>
        <taxon>Bdelloidea</taxon>
        <taxon>Philodinida</taxon>
        <taxon>Philodinidae</taxon>
        <taxon>Rotaria</taxon>
    </lineage>
</organism>
<feature type="region of interest" description="Disordered" evidence="4">
    <location>
        <begin position="418"/>
        <end position="441"/>
    </location>
</feature>
<dbReference type="InterPro" id="IPR044882">
    <property type="entry name" value="I2BP1/2_C3HC4-RING_sf"/>
</dbReference>
<evidence type="ECO:0000313" key="8">
    <source>
        <dbReference type="EMBL" id="CAF3803638.1"/>
    </source>
</evidence>
<dbReference type="Pfam" id="PF25454">
    <property type="entry name" value="zf-C3HC4_IRF-2BP1_2"/>
    <property type="match status" value="1"/>
</dbReference>
<dbReference type="Pfam" id="PF25457">
    <property type="entry name" value="IRF-2BP1_2_M"/>
    <property type="match status" value="1"/>
</dbReference>
<name>A0A819BMI5_9BILA</name>
<evidence type="ECO:0000259" key="5">
    <source>
        <dbReference type="Pfam" id="PF11261"/>
    </source>
</evidence>
<dbReference type="Proteomes" id="UP000663842">
    <property type="component" value="Unassembled WGS sequence"/>
</dbReference>
<evidence type="ECO:0000256" key="1">
    <source>
        <dbReference type="ARBA" id="ARBA00004123"/>
    </source>
</evidence>
<evidence type="ECO:0000313" key="9">
    <source>
        <dbReference type="Proteomes" id="UP000663842"/>
    </source>
</evidence>
<dbReference type="FunFam" id="1.10.10.1580:FF:000001">
    <property type="entry name" value="interferon regulatory factor 2-binding protein 2"/>
    <property type="match status" value="1"/>
</dbReference>
<feature type="domain" description="Interferon regulatory factor 2-binding protein 1/2-like C3HC4 zinc finger" evidence="6">
    <location>
        <begin position="344"/>
        <end position="416"/>
    </location>
</feature>
<dbReference type="PANTHER" id="PTHR10816">
    <property type="entry name" value="MYELIN TRANSCRIPTION FACTOR 1-RELATED"/>
    <property type="match status" value="1"/>
</dbReference>
<feature type="compositionally biased region" description="Low complexity" evidence="4">
    <location>
        <begin position="115"/>
        <end position="137"/>
    </location>
</feature>
<reference evidence="8" key="1">
    <citation type="submission" date="2021-02" db="EMBL/GenBank/DDBJ databases">
        <authorList>
            <person name="Nowell W R."/>
        </authorList>
    </citation>
    <scope>NUCLEOTIDE SEQUENCE</scope>
</reference>
<evidence type="ECO:0000259" key="7">
    <source>
        <dbReference type="Pfam" id="PF25457"/>
    </source>
</evidence>
<dbReference type="AlphaFoldDB" id="A0A819BMI5"/>
<sequence length="441" mass="50373">MYRLNRQHCYLCDLPRTPWAMIYDFSETVCRGCVNYEGKSIIFFRIKIQREILVGADRIEAILENARTLRRTSLIDRSNDFTSSKTLLPLPTSFLSTNSISYPFKSLSNGHHRTSTSCNNRSSHLSSSSPSNDATSSQEPDDLSLPELVKDSLRLLASSTPFDIRLKHDSTIQARAFLFDSHQRHSSTGGSNEYELRIFSEYPIGSSNVHANINSLYRQMNNDVKQSSTNDDNQSLKNPYNALQYRRKSTTTISDETNNNWHLLNDLLHERVRSFKELPNRSLLPEACLDPKQTKLPSIRQSISKRKNNDTNTNSMNKYRLSKRLRTHQQVNEAMSTSMSLLILQCSDCHQALEDTHFVQCPSMSEHRYCFLCCKNFIKKRTGEKEIYCPSGLKCPLVGSTNVPWAFMRTEIDTILSTRSPSPAKTTNSPSTLTIKQETEI</sequence>
<dbReference type="InterPro" id="IPR058682">
    <property type="entry name" value="IRF-2BP1/2-like_M"/>
</dbReference>
<dbReference type="InterPro" id="IPR057414">
    <property type="entry name" value="Zf-C3HC4_IRF-2BP1_2"/>
</dbReference>
<dbReference type="GO" id="GO:0005634">
    <property type="term" value="C:nucleus"/>
    <property type="evidence" value="ECO:0007669"/>
    <property type="project" value="UniProtKB-SubCell"/>
</dbReference>
<dbReference type="Gene3D" id="1.10.10.1580">
    <property type="entry name" value="Interferon regulatory factor 2-binding protein"/>
    <property type="match status" value="1"/>
</dbReference>
<comment type="caution">
    <text evidence="8">The sequence shown here is derived from an EMBL/GenBank/DDBJ whole genome shotgun (WGS) entry which is preliminary data.</text>
</comment>
<dbReference type="GO" id="GO:0003714">
    <property type="term" value="F:transcription corepressor activity"/>
    <property type="evidence" value="ECO:0007669"/>
    <property type="project" value="TreeGrafter"/>
</dbReference>
<evidence type="ECO:0000256" key="2">
    <source>
        <dbReference type="ARBA" id="ARBA00010802"/>
    </source>
</evidence>
<feature type="region of interest" description="Disordered" evidence="4">
    <location>
        <begin position="113"/>
        <end position="143"/>
    </location>
</feature>
<evidence type="ECO:0000256" key="3">
    <source>
        <dbReference type="ARBA" id="ARBA00023242"/>
    </source>
</evidence>
<feature type="domain" description="IRF-2BP1/2-like middle" evidence="7">
    <location>
        <begin position="121"/>
        <end position="287"/>
    </location>
</feature>
<dbReference type="Pfam" id="PF11261">
    <property type="entry name" value="IRF-2BP1_2"/>
    <property type="match status" value="1"/>
</dbReference>
<feature type="domain" description="Interferon regulatory factor 2-binding protein 1/2-like zinc finger" evidence="5">
    <location>
        <begin position="6"/>
        <end position="45"/>
    </location>
</feature>
<dbReference type="EMBL" id="CAJOBF010000354">
    <property type="protein sequence ID" value="CAF3803638.1"/>
    <property type="molecule type" value="Genomic_DNA"/>
</dbReference>
<dbReference type="GO" id="GO:0006357">
    <property type="term" value="P:regulation of transcription by RNA polymerase II"/>
    <property type="evidence" value="ECO:0007669"/>
    <property type="project" value="TreeGrafter"/>
</dbReference>
<comment type="subcellular location">
    <subcellularLocation>
        <location evidence="1">Nucleus</location>
    </subcellularLocation>
</comment>
<dbReference type="InterPro" id="IPR022750">
    <property type="entry name" value="IRF-2BP1_2-like_Znf"/>
</dbReference>